<keyword evidence="6" id="KW-1185">Reference proteome</keyword>
<evidence type="ECO:0000313" key="5">
    <source>
        <dbReference type="EMBL" id="CAK3812188.1"/>
    </source>
</evidence>
<dbReference type="CDD" id="cd00067">
    <property type="entry name" value="GAL4"/>
    <property type="match status" value="1"/>
</dbReference>
<protein>
    <submittedName>
        <fullName evidence="5">Transcription factor C6 like</fullName>
    </submittedName>
</protein>
<dbReference type="CDD" id="cd12148">
    <property type="entry name" value="fungal_TF_MHR"/>
    <property type="match status" value="1"/>
</dbReference>
<evidence type="ECO:0000313" key="6">
    <source>
        <dbReference type="Proteomes" id="UP001296104"/>
    </source>
</evidence>
<dbReference type="GO" id="GO:0008270">
    <property type="term" value="F:zinc ion binding"/>
    <property type="evidence" value="ECO:0007669"/>
    <property type="project" value="InterPro"/>
</dbReference>
<evidence type="ECO:0000256" key="3">
    <source>
        <dbReference type="SAM" id="MobiDB-lite"/>
    </source>
</evidence>
<comment type="subcellular location">
    <subcellularLocation>
        <location evidence="1">Nucleus</location>
    </subcellularLocation>
</comment>
<sequence>MSVAEHRRNGKAASCEPCRKGKIRCDHQRPVCGRCKRRGLVTRCFYHPAPLTRPRTFDEEATATRTSNRTRSYTPTASPPRTAVAPDTSINAAPLSRPSAISHGVQTLSLPWSPMTPNSQGQLLPPHGRPSFEGPFREERLRPVKDLLRHLSHYRFIQKLLVNYGLNSQAANVPAPILNAFGESLTQTASKYSLDGTVDEVETCRLVNDVLRNTSKPISVTPDLDWKRFVALFTGDNLRLEAVGLMYALTARACLLGLAWDDDKREDFVHALRNASATCLNIVREIAPNITDVLLWHSFDHVRLCTHIDGDASLAVYRRLGELSTDVFECGIHRESTITADTPVFLAECKRRTFAACYHIDKFVSTLIDRPPRIPKRYSDCKMPLDLADHDLLAEPAALEAAKRKLTIEGWNSAGHYVPTSWQRVRYMLGILREEIHEFQIQPSSQENTLNLRDLARRCRESQESLPSHLRYDPQCWHSGLSVSICLMLTVLHLNYLQNYFQVQRLLAKSDIEASTVVLQVSAESLATVLQIGTHLNRAIFMVHDFPYVVLCYGLPAAAILMTTLQNVTKSSPTGTESSLPPGLSRSTLLRHLSVFISHLDSICSPGDGNYELCIQASKVLSRILDEILDTPNASSSSTFQETPDLLTASNANVATQANTDNMSVMMDMDNFADNGEDLDGIDLAAWVKSIDWTSIGGEFSTV</sequence>
<gene>
    <name evidence="5" type="ORF">LECACI_7A001043</name>
</gene>
<proteinExistence type="predicted"/>
<dbReference type="GO" id="GO:0005634">
    <property type="term" value="C:nucleus"/>
    <property type="evidence" value="ECO:0007669"/>
    <property type="project" value="UniProtKB-SubCell"/>
</dbReference>
<dbReference type="PANTHER" id="PTHR31001">
    <property type="entry name" value="UNCHARACTERIZED TRANSCRIPTIONAL REGULATORY PROTEIN"/>
    <property type="match status" value="1"/>
</dbReference>
<dbReference type="PROSITE" id="PS00463">
    <property type="entry name" value="ZN2_CY6_FUNGAL_1"/>
    <property type="match status" value="1"/>
</dbReference>
<dbReference type="Proteomes" id="UP001296104">
    <property type="component" value="Unassembled WGS sequence"/>
</dbReference>
<feature type="compositionally biased region" description="Low complexity" evidence="3">
    <location>
        <begin position="63"/>
        <end position="76"/>
    </location>
</feature>
<evidence type="ECO:0000256" key="1">
    <source>
        <dbReference type="ARBA" id="ARBA00004123"/>
    </source>
</evidence>
<evidence type="ECO:0000259" key="4">
    <source>
        <dbReference type="PROSITE" id="PS50048"/>
    </source>
</evidence>
<reference evidence="5" key="1">
    <citation type="submission" date="2023-11" db="EMBL/GenBank/DDBJ databases">
        <authorList>
            <person name="Alioto T."/>
            <person name="Alioto T."/>
            <person name="Gomez Garrido J."/>
        </authorList>
    </citation>
    <scope>NUCLEOTIDE SEQUENCE</scope>
</reference>
<dbReference type="InterPro" id="IPR050613">
    <property type="entry name" value="Sec_Metabolite_Reg"/>
</dbReference>
<dbReference type="EMBL" id="CAVMBE010000003">
    <property type="protein sequence ID" value="CAK3812188.1"/>
    <property type="molecule type" value="Genomic_DNA"/>
</dbReference>
<keyword evidence="2" id="KW-0539">Nucleus</keyword>
<dbReference type="SMART" id="SM00066">
    <property type="entry name" value="GAL4"/>
    <property type="match status" value="1"/>
</dbReference>
<dbReference type="InterPro" id="IPR001138">
    <property type="entry name" value="Zn2Cys6_DnaBD"/>
</dbReference>
<dbReference type="GO" id="GO:0000981">
    <property type="term" value="F:DNA-binding transcription factor activity, RNA polymerase II-specific"/>
    <property type="evidence" value="ECO:0007669"/>
    <property type="project" value="InterPro"/>
</dbReference>
<dbReference type="AlphaFoldDB" id="A0AAI9E7K0"/>
<name>A0AAI9E7K0_9PEZI</name>
<dbReference type="SUPFAM" id="SSF57701">
    <property type="entry name" value="Zn2/Cys6 DNA-binding domain"/>
    <property type="match status" value="1"/>
</dbReference>
<dbReference type="PANTHER" id="PTHR31001:SF40">
    <property type="entry name" value="ZN(II)2CYS6 TRANSCRIPTION FACTOR (EUROFUNG)"/>
    <property type="match status" value="1"/>
</dbReference>
<organism evidence="5 6">
    <name type="scientific">Lecanosticta acicola</name>
    <dbReference type="NCBI Taxonomy" id="111012"/>
    <lineage>
        <taxon>Eukaryota</taxon>
        <taxon>Fungi</taxon>
        <taxon>Dikarya</taxon>
        <taxon>Ascomycota</taxon>
        <taxon>Pezizomycotina</taxon>
        <taxon>Dothideomycetes</taxon>
        <taxon>Dothideomycetidae</taxon>
        <taxon>Mycosphaerellales</taxon>
        <taxon>Mycosphaerellaceae</taxon>
        <taxon>Lecanosticta</taxon>
    </lineage>
</organism>
<dbReference type="InterPro" id="IPR036864">
    <property type="entry name" value="Zn2-C6_fun-type_DNA-bd_sf"/>
</dbReference>
<comment type="caution">
    <text evidence="5">The sequence shown here is derived from an EMBL/GenBank/DDBJ whole genome shotgun (WGS) entry which is preliminary data.</text>
</comment>
<dbReference type="PROSITE" id="PS50048">
    <property type="entry name" value="ZN2_CY6_FUNGAL_2"/>
    <property type="match status" value="1"/>
</dbReference>
<dbReference type="Gene3D" id="4.10.240.10">
    <property type="entry name" value="Zn(2)-C6 fungal-type DNA-binding domain"/>
    <property type="match status" value="1"/>
</dbReference>
<dbReference type="Pfam" id="PF00172">
    <property type="entry name" value="Zn_clus"/>
    <property type="match status" value="1"/>
</dbReference>
<evidence type="ECO:0000256" key="2">
    <source>
        <dbReference type="ARBA" id="ARBA00023242"/>
    </source>
</evidence>
<accession>A0AAI9E7K0</accession>
<feature type="region of interest" description="Disordered" evidence="3">
    <location>
        <begin position="56"/>
        <end position="95"/>
    </location>
</feature>
<feature type="domain" description="Zn(2)-C6 fungal-type" evidence="4">
    <location>
        <begin position="14"/>
        <end position="46"/>
    </location>
</feature>